<proteinExistence type="predicted"/>
<organism evidence="1 2">
    <name type="scientific">Eiseniibacteriota bacterium</name>
    <dbReference type="NCBI Taxonomy" id="2212470"/>
    <lineage>
        <taxon>Bacteria</taxon>
        <taxon>Candidatus Eiseniibacteriota</taxon>
    </lineage>
</organism>
<dbReference type="AlphaFoldDB" id="A0A956LWL3"/>
<name>A0A956LWL3_UNCEI</name>
<accession>A0A956LWL3</accession>
<reference evidence="1" key="2">
    <citation type="journal article" date="2021" name="Microbiome">
        <title>Successional dynamics and alternative stable states in a saline activated sludge microbial community over 9 years.</title>
        <authorList>
            <person name="Wang Y."/>
            <person name="Ye J."/>
            <person name="Ju F."/>
            <person name="Liu L."/>
            <person name="Boyd J.A."/>
            <person name="Deng Y."/>
            <person name="Parks D.H."/>
            <person name="Jiang X."/>
            <person name="Yin X."/>
            <person name="Woodcroft B.J."/>
            <person name="Tyson G.W."/>
            <person name="Hugenholtz P."/>
            <person name="Polz M.F."/>
            <person name="Zhang T."/>
        </authorList>
    </citation>
    <scope>NUCLEOTIDE SEQUENCE</scope>
    <source>
        <strain evidence="1">HKST-UBA01</strain>
    </source>
</reference>
<evidence type="ECO:0000313" key="2">
    <source>
        <dbReference type="Proteomes" id="UP000697710"/>
    </source>
</evidence>
<dbReference type="EMBL" id="JAGQHR010000101">
    <property type="protein sequence ID" value="MCA9727050.1"/>
    <property type="molecule type" value="Genomic_DNA"/>
</dbReference>
<sequence>MRDRVLEAHPFLDPSLSERRPDILRFLYKQYLSMQRNIEGYNGFLNKILHPAGDERTLESNLATASYYLNEAVHYMRGLLDLLPDDVRRDAAPRQEVANCSDVLELLGMIFSSRDPVVAFEAQRKLYLTKLFFDIDHSWEVQRGSEHKEYLEGVLNRELFAHVSATRRIDICYALRPDGVSIDYSVGRLEANQECWTFDLREVEMIRDGRPIRLHVYYFSCRFKREVVAYEYRRGAERYELITGEPWPTLGKRRSASIASKMIRKGEFDPRWTRDLIGAMFIVENLLELEQLKELLFELFGGYFRVRNVVDTISEDGDRVLLNPQSGSGYKVYKAEIDILFNPERNPQPMPYFFTVEVQLYTLENYLRTIHSAHYANHHALKRRQFLEGLVPYVFPSSIYGDELVDRIVTSVGPVVRSNGVPREFVE</sequence>
<protein>
    <submittedName>
        <fullName evidence="1">Uncharacterized protein</fullName>
    </submittedName>
</protein>
<gene>
    <name evidence="1" type="ORF">KC729_05150</name>
</gene>
<dbReference type="Proteomes" id="UP000697710">
    <property type="component" value="Unassembled WGS sequence"/>
</dbReference>
<evidence type="ECO:0000313" key="1">
    <source>
        <dbReference type="EMBL" id="MCA9727050.1"/>
    </source>
</evidence>
<comment type="caution">
    <text evidence="1">The sequence shown here is derived from an EMBL/GenBank/DDBJ whole genome shotgun (WGS) entry which is preliminary data.</text>
</comment>
<reference evidence="1" key="1">
    <citation type="submission" date="2020-04" db="EMBL/GenBank/DDBJ databases">
        <authorList>
            <person name="Zhang T."/>
        </authorList>
    </citation>
    <scope>NUCLEOTIDE SEQUENCE</scope>
    <source>
        <strain evidence="1">HKST-UBA01</strain>
    </source>
</reference>